<evidence type="ECO:0000313" key="3">
    <source>
        <dbReference type="Proteomes" id="UP001165430"/>
    </source>
</evidence>
<name>A0ABS9VDT7_9BACT</name>
<reference evidence="2" key="1">
    <citation type="submission" date="2022-03" db="EMBL/GenBank/DDBJ databases">
        <title>De novo assembled genomes of Belliella spp. (Cyclobacteriaceae) strains.</title>
        <authorList>
            <person name="Szabo A."/>
            <person name="Korponai K."/>
            <person name="Felfoldi T."/>
        </authorList>
    </citation>
    <scope>NUCLEOTIDE SEQUENCE</scope>
    <source>
        <strain evidence="2">DSM 111903</strain>
    </source>
</reference>
<comment type="caution">
    <text evidence="2">The sequence shown here is derived from an EMBL/GenBank/DDBJ whole genome shotgun (WGS) entry which is preliminary data.</text>
</comment>
<gene>
    <name evidence="2" type="ORF">MM213_13970</name>
</gene>
<feature type="transmembrane region" description="Helical" evidence="1">
    <location>
        <begin position="73"/>
        <end position="90"/>
    </location>
</feature>
<evidence type="ECO:0000256" key="1">
    <source>
        <dbReference type="SAM" id="Phobius"/>
    </source>
</evidence>
<dbReference type="EMBL" id="JAKZGO010000011">
    <property type="protein sequence ID" value="MCH7414602.1"/>
    <property type="molecule type" value="Genomic_DNA"/>
</dbReference>
<dbReference type="Proteomes" id="UP001165430">
    <property type="component" value="Unassembled WGS sequence"/>
</dbReference>
<dbReference type="RefSeq" id="WP_241413164.1">
    <property type="nucleotide sequence ID" value="NZ_JAKZGO010000011.1"/>
</dbReference>
<evidence type="ECO:0000313" key="2">
    <source>
        <dbReference type="EMBL" id="MCH7414602.1"/>
    </source>
</evidence>
<dbReference type="InterPro" id="IPR009937">
    <property type="entry name" value="Phage_holin_3_6"/>
</dbReference>
<feature type="transmembrane region" description="Helical" evidence="1">
    <location>
        <begin position="37"/>
        <end position="61"/>
    </location>
</feature>
<keyword evidence="1" id="KW-0812">Transmembrane</keyword>
<organism evidence="2 3">
    <name type="scientific">Belliella alkalica</name>
    <dbReference type="NCBI Taxonomy" id="1730871"/>
    <lineage>
        <taxon>Bacteria</taxon>
        <taxon>Pseudomonadati</taxon>
        <taxon>Bacteroidota</taxon>
        <taxon>Cytophagia</taxon>
        <taxon>Cytophagales</taxon>
        <taxon>Cyclobacteriaceae</taxon>
        <taxon>Belliella</taxon>
    </lineage>
</organism>
<dbReference type="Pfam" id="PF07332">
    <property type="entry name" value="Phage_holin_3_6"/>
    <property type="match status" value="1"/>
</dbReference>
<keyword evidence="3" id="KW-1185">Reference proteome</keyword>
<protein>
    <submittedName>
        <fullName evidence="2">Phage holin family protein</fullName>
    </submittedName>
</protein>
<sequence>MLNVSEIVQTIKQLIEVRVDIVKNEIKDQFSDIFSRIFILVLMGLSSLMILLFASISLAFYLGEILYSPYKGFLYVSLIYLLLFFVLYLVRESKGILDTFKHLFRTFIFRIKK</sequence>
<accession>A0ABS9VDT7</accession>
<keyword evidence="1" id="KW-1133">Transmembrane helix</keyword>
<proteinExistence type="predicted"/>
<keyword evidence="1" id="KW-0472">Membrane</keyword>